<dbReference type="EMBL" id="JALD01000065">
    <property type="protein sequence ID" value="EUD09790.1"/>
    <property type="molecule type" value="Genomic_DNA"/>
</dbReference>
<protein>
    <submittedName>
        <fullName evidence="1">Uncharacterized protein</fullName>
    </submittedName>
</protein>
<comment type="caution">
    <text evidence="1">The sequence shown here is derived from an EMBL/GenBank/DDBJ whole genome shotgun (WGS) entry which is preliminary data.</text>
</comment>
<gene>
    <name evidence="1" type="ORF">HMPREF1563_0391</name>
</gene>
<dbReference type="AlphaFoldDB" id="A0AAV3M1Z1"/>
<evidence type="ECO:0000313" key="2">
    <source>
        <dbReference type="Proteomes" id="UP000022311"/>
    </source>
</evidence>
<evidence type="ECO:0000313" key="1">
    <source>
        <dbReference type="EMBL" id="EUD09790.1"/>
    </source>
</evidence>
<dbReference type="Proteomes" id="UP000022311">
    <property type="component" value="Unassembled WGS sequence"/>
</dbReference>
<sequence>MPYGFDLAIFHSYKTYFSKLFALEEGRKGGYPMGHTLVCDLGNRV</sequence>
<accession>A0AAV3M1Z1</accession>
<organism evidence="1 2">
    <name type="scientific">Providencia alcalifaciens 205/92</name>
    <dbReference type="NCBI Taxonomy" id="1256988"/>
    <lineage>
        <taxon>Bacteria</taxon>
        <taxon>Pseudomonadati</taxon>
        <taxon>Pseudomonadota</taxon>
        <taxon>Gammaproteobacteria</taxon>
        <taxon>Enterobacterales</taxon>
        <taxon>Morganellaceae</taxon>
        <taxon>Providencia</taxon>
    </lineage>
</organism>
<reference evidence="1 2" key="1">
    <citation type="submission" date="2014-01" db="EMBL/GenBank/DDBJ databases">
        <authorList>
            <person name="Durkin A.S."/>
            <person name="McCorrison J."/>
            <person name="Torralba M."/>
            <person name="Gillis M."/>
            <person name="Haft D.H."/>
            <person name="Methe B."/>
            <person name="Sutton G."/>
            <person name="Nelson K.E."/>
        </authorList>
    </citation>
    <scope>NUCLEOTIDE SEQUENCE [LARGE SCALE GENOMIC DNA]</scope>
    <source>
        <strain evidence="1 2">205/92</strain>
    </source>
</reference>
<proteinExistence type="predicted"/>
<name>A0AAV3M1Z1_9GAMM</name>